<dbReference type="InterPro" id="IPR004358">
    <property type="entry name" value="Sig_transdc_His_kin-like_C"/>
</dbReference>
<dbReference type="InterPro" id="IPR005467">
    <property type="entry name" value="His_kinase_dom"/>
</dbReference>
<dbReference type="CDD" id="cd16922">
    <property type="entry name" value="HATPase_EvgS-ArcB-TorS-like"/>
    <property type="match status" value="1"/>
</dbReference>
<dbReference type="SUPFAM" id="SSF47226">
    <property type="entry name" value="Histidine-containing phosphotransfer domain, HPT domain"/>
    <property type="match status" value="1"/>
</dbReference>
<dbReference type="PROSITE" id="PS50110">
    <property type="entry name" value="RESPONSE_REGULATORY"/>
    <property type="match status" value="1"/>
</dbReference>
<dbReference type="InterPro" id="IPR008207">
    <property type="entry name" value="Sig_transdc_His_kin_Hpt_dom"/>
</dbReference>
<keyword evidence="18" id="KW-1185">Reference proteome</keyword>
<evidence type="ECO:0000256" key="7">
    <source>
        <dbReference type="ARBA" id="ARBA00022741"/>
    </source>
</evidence>
<organism evidence="17 18">
    <name type="scientific">Aliiruegeria lutimaris</name>
    <dbReference type="NCBI Taxonomy" id="571298"/>
    <lineage>
        <taxon>Bacteria</taxon>
        <taxon>Pseudomonadati</taxon>
        <taxon>Pseudomonadota</taxon>
        <taxon>Alphaproteobacteria</taxon>
        <taxon>Rhodobacterales</taxon>
        <taxon>Roseobacteraceae</taxon>
        <taxon>Aliiruegeria</taxon>
    </lineage>
</organism>
<keyword evidence="4" id="KW-1003">Cell membrane</keyword>
<dbReference type="Gene3D" id="3.30.565.10">
    <property type="entry name" value="Histidine kinase-like ATPase, C-terminal domain"/>
    <property type="match status" value="1"/>
</dbReference>
<dbReference type="GO" id="GO:0005886">
    <property type="term" value="C:plasma membrane"/>
    <property type="evidence" value="ECO:0007669"/>
    <property type="project" value="UniProtKB-SubCell"/>
</dbReference>
<evidence type="ECO:0000256" key="13">
    <source>
        <dbReference type="PROSITE-ProRule" id="PRU00169"/>
    </source>
</evidence>
<proteinExistence type="predicted"/>
<dbReference type="Pfam" id="PF01627">
    <property type="entry name" value="Hpt"/>
    <property type="match status" value="1"/>
</dbReference>
<keyword evidence="8" id="KW-0067">ATP-binding</keyword>
<name>A0A1G8WKG1_9RHOB</name>
<evidence type="ECO:0000259" key="15">
    <source>
        <dbReference type="PROSITE" id="PS50110"/>
    </source>
</evidence>
<dbReference type="PANTHER" id="PTHR45339:SF1">
    <property type="entry name" value="HYBRID SIGNAL TRANSDUCTION HISTIDINE KINASE J"/>
    <property type="match status" value="1"/>
</dbReference>
<evidence type="ECO:0000256" key="9">
    <source>
        <dbReference type="ARBA" id="ARBA00022989"/>
    </source>
</evidence>
<dbReference type="InterPro" id="IPR011006">
    <property type="entry name" value="CheY-like_superfamily"/>
</dbReference>
<dbReference type="CDD" id="cd17546">
    <property type="entry name" value="REC_hyHK_CKI1_RcsC-like"/>
    <property type="match status" value="1"/>
</dbReference>
<dbReference type="GO" id="GO:0000155">
    <property type="term" value="F:phosphorelay sensor kinase activity"/>
    <property type="evidence" value="ECO:0007669"/>
    <property type="project" value="InterPro"/>
</dbReference>
<evidence type="ECO:0000256" key="1">
    <source>
        <dbReference type="ARBA" id="ARBA00000085"/>
    </source>
</evidence>
<dbReference type="PROSITE" id="PS50109">
    <property type="entry name" value="HIS_KIN"/>
    <property type="match status" value="1"/>
</dbReference>
<evidence type="ECO:0000256" key="12">
    <source>
        <dbReference type="PROSITE-ProRule" id="PRU00110"/>
    </source>
</evidence>
<dbReference type="Gene3D" id="1.10.287.130">
    <property type="match status" value="1"/>
</dbReference>
<sequence length="575" mass="62421">MASEQDDRVSRSRYEREKAARKEAEALLEGKSRELFLANQSLSQQSEILERTVTERTSELRIALDKAEAASAMRARFIATMSHEIRTPLGGLLGMIDLMYGDETDPARRELLEYAKTSGDALKRIVNDVLDFSKMEAGAFQFENEKVDIRALIGGVLALAAASMPDGESRLRSSISPTVPPIFAGDATRIRQVLSNLVSNAARYSADGQIELRAFASEHEKGALLRVEIEDQGIGISAEQQKNLFKDFTQVPNKLTSAAQGTGLGLAISRRIIEGADGRIGVFSEPGVGSTFWFELPVEVLEACPPSKGEGKARLRDVKARVEGARILLAEDNKINQKLLLTFLKRMNVSAELAENGREAVEKFAPGKYDLVLMDVAMPEMDGLEATRIIRDSWPAEKIPPIVVLTAHVLDAIHEDSARVGIDRVLSKPITFGDLRDAISEELGAHGNPDHHTPRQFGARPAIFAHLSNPILEGLIESMSENEVIALVEEFVIDARRLLAAITANLRRGESEAAAAEAHALKGMSGLIGALGVSELAGQLEQSAAYLDADSIEEVIDALSGQVDTLDRALSASIE</sequence>
<comment type="subcellular location">
    <subcellularLocation>
        <location evidence="2">Cell membrane</location>
        <topology evidence="2">Multi-pass membrane protein</topology>
    </subcellularLocation>
</comment>
<keyword evidence="6" id="KW-0812">Transmembrane</keyword>
<reference evidence="17 18" key="1">
    <citation type="submission" date="2016-10" db="EMBL/GenBank/DDBJ databases">
        <authorList>
            <person name="de Groot N.N."/>
        </authorList>
    </citation>
    <scope>NUCLEOTIDE SEQUENCE [LARGE SCALE GENOMIC DNA]</scope>
    <source>
        <strain evidence="17 18">DSM 25294</strain>
    </source>
</reference>
<dbReference type="InterPro" id="IPR036641">
    <property type="entry name" value="HPT_dom_sf"/>
</dbReference>
<dbReference type="Proteomes" id="UP000199382">
    <property type="component" value="Unassembled WGS sequence"/>
</dbReference>
<keyword evidence="11" id="KW-0472">Membrane</keyword>
<dbReference type="PROSITE" id="PS50894">
    <property type="entry name" value="HPT"/>
    <property type="match status" value="1"/>
</dbReference>
<evidence type="ECO:0000256" key="3">
    <source>
        <dbReference type="ARBA" id="ARBA00012438"/>
    </source>
</evidence>
<keyword evidence="17" id="KW-0808">Transferase</keyword>
<dbReference type="InterPro" id="IPR001789">
    <property type="entry name" value="Sig_transdc_resp-reg_receiver"/>
</dbReference>
<evidence type="ECO:0000256" key="11">
    <source>
        <dbReference type="ARBA" id="ARBA00023136"/>
    </source>
</evidence>
<dbReference type="SUPFAM" id="SSF52172">
    <property type="entry name" value="CheY-like"/>
    <property type="match status" value="1"/>
</dbReference>
<dbReference type="PANTHER" id="PTHR45339">
    <property type="entry name" value="HYBRID SIGNAL TRANSDUCTION HISTIDINE KINASE J"/>
    <property type="match status" value="1"/>
</dbReference>
<dbReference type="InterPro" id="IPR036097">
    <property type="entry name" value="HisK_dim/P_sf"/>
</dbReference>
<dbReference type="FunFam" id="3.30.565.10:FF:000010">
    <property type="entry name" value="Sensor histidine kinase RcsC"/>
    <property type="match status" value="1"/>
</dbReference>
<dbReference type="InterPro" id="IPR036890">
    <property type="entry name" value="HATPase_C_sf"/>
</dbReference>
<feature type="domain" description="HPt" evidence="16">
    <location>
        <begin position="480"/>
        <end position="573"/>
    </location>
</feature>
<evidence type="ECO:0000313" key="17">
    <source>
        <dbReference type="EMBL" id="SDJ78858.1"/>
    </source>
</evidence>
<dbReference type="Pfam" id="PF02518">
    <property type="entry name" value="HATPase_c"/>
    <property type="match status" value="1"/>
</dbReference>
<gene>
    <name evidence="17" type="ORF">SAMN04488026_102428</name>
</gene>
<dbReference type="GO" id="GO:0005524">
    <property type="term" value="F:ATP binding"/>
    <property type="evidence" value="ECO:0007669"/>
    <property type="project" value="UniProtKB-KW"/>
</dbReference>
<dbReference type="EC" id="2.7.13.3" evidence="3"/>
<keyword evidence="9" id="KW-1133">Transmembrane helix</keyword>
<keyword evidence="10" id="KW-0902">Two-component regulatory system</keyword>
<dbReference type="STRING" id="571298.SAMN04488026_102428"/>
<accession>A0A1G8WKG1</accession>
<feature type="modified residue" description="4-aspartylphosphate" evidence="13">
    <location>
        <position position="375"/>
    </location>
</feature>
<dbReference type="Pfam" id="PF00512">
    <property type="entry name" value="HisKA"/>
    <property type="match status" value="1"/>
</dbReference>
<evidence type="ECO:0000259" key="16">
    <source>
        <dbReference type="PROSITE" id="PS50894"/>
    </source>
</evidence>
<dbReference type="SUPFAM" id="SSF47384">
    <property type="entry name" value="Homodimeric domain of signal transducing histidine kinase"/>
    <property type="match status" value="1"/>
</dbReference>
<dbReference type="Gene3D" id="1.20.120.160">
    <property type="entry name" value="HPT domain"/>
    <property type="match status" value="1"/>
</dbReference>
<keyword evidence="17" id="KW-0418">Kinase</keyword>
<dbReference type="SMART" id="SM00448">
    <property type="entry name" value="REC"/>
    <property type="match status" value="1"/>
</dbReference>
<dbReference type="Pfam" id="PF00072">
    <property type="entry name" value="Response_reg"/>
    <property type="match status" value="1"/>
</dbReference>
<comment type="catalytic activity">
    <reaction evidence="1">
        <text>ATP + protein L-histidine = ADP + protein N-phospho-L-histidine.</text>
        <dbReference type="EC" id="2.7.13.3"/>
    </reaction>
</comment>
<evidence type="ECO:0000259" key="14">
    <source>
        <dbReference type="PROSITE" id="PS50109"/>
    </source>
</evidence>
<feature type="domain" description="Response regulatory" evidence="15">
    <location>
        <begin position="326"/>
        <end position="443"/>
    </location>
</feature>
<dbReference type="AlphaFoldDB" id="A0A1G8WKG1"/>
<keyword evidence="7" id="KW-0547">Nucleotide-binding</keyword>
<dbReference type="Gene3D" id="3.40.50.2300">
    <property type="match status" value="1"/>
</dbReference>
<dbReference type="InterPro" id="IPR003594">
    <property type="entry name" value="HATPase_dom"/>
</dbReference>
<feature type="domain" description="Histidine kinase" evidence="14">
    <location>
        <begin position="80"/>
        <end position="300"/>
    </location>
</feature>
<keyword evidence="5 13" id="KW-0597">Phosphoprotein</keyword>
<dbReference type="InterPro" id="IPR003661">
    <property type="entry name" value="HisK_dim/P_dom"/>
</dbReference>
<evidence type="ECO:0000313" key="18">
    <source>
        <dbReference type="Proteomes" id="UP000199382"/>
    </source>
</evidence>
<evidence type="ECO:0000256" key="2">
    <source>
        <dbReference type="ARBA" id="ARBA00004651"/>
    </source>
</evidence>
<protein>
    <recommendedName>
        <fullName evidence="3">histidine kinase</fullName>
        <ecNumber evidence="3">2.7.13.3</ecNumber>
    </recommendedName>
</protein>
<evidence type="ECO:0000256" key="10">
    <source>
        <dbReference type="ARBA" id="ARBA00023012"/>
    </source>
</evidence>
<dbReference type="EMBL" id="FNEK01000024">
    <property type="protein sequence ID" value="SDJ78858.1"/>
    <property type="molecule type" value="Genomic_DNA"/>
</dbReference>
<dbReference type="PRINTS" id="PR00344">
    <property type="entry name" value="BCTRLSENSOR"/>
</dbReference>
<dbReference type="RefSeq" id="WP_244520718.1">
    <property type="nucleotide sequence ID" value="NZ_FNEK01000024.1"/>
</dbReference>
<dbReference type="SUPFAM" id="SSF55874">
    <property type="entry name" value="ATPase domain of HSP90 chaperone/DNA topoisomerase II/histidine kinase"/>
    <property type="match status" value="1"/>
</dbReference>
<evidence type="ECO:0000256" key="8">
    <source>
        <dbReference type="ARBA" id="ARBA00022840"/>
    </source>
</evidence>
<dbReference type="CDD" id="cd00082">
    <property type="entry name" value="HisKA"/>
    <property type="match status" value="1"/>
</dbReference>
<evidence type="ECO:0000256" key="5">
    <source>
        <dbReference type="ARBA" id="ARBA00022553"/>
    </source>
</evidence>
<feature type="modified residue" description="Phosphohistidine" evidence="12">
    <location>
        <position position="519"/>
    </location>
</feature>
<evidence type="ECO:0000256" key="6">
    <source>
        <dbReference type="ARBA" id="ARBA00022692"/>
    </source>
</evidence>
<dbReference type="SMART" id="SM00388">
    <property type="entry name" value="HisKA"/>
    <property type="match status" value="1"/>
</dbReference>
<dbReference type="SMART" id="SM00387">
    <property type="entry name" value="HATPase_c"/>
    <property type="match status" value="1"/>
</dbReference>
<evidence type="ECO:0000256" key="4">
    <source>
        <dbReference type="ARBA" id="ARBA00022475"/>
    </source>
</evidence>